<dbReference type="AlphaFoldDB" id="Q08TM1"/>
<dbReference type="InterPro" id="IPR012341">
    <property type="entry name" value="6hp_glycosidase-like_sf"/>
</dbReference>
<dbReference type="GO" id="GO:0016757">
    <property type="term" value="F:glycosyltransferase activity"/>
    <property type="evidence" value="ECO:0007669"/>
    <property type="project" value="UniProtKB-ARBA"/>
</dbReference>
<reference evidence="3 4" key="1">
    <citation type="submission" date="2006-04" db="EMBL/GenBank/DDBJ databases">
        <authorList>
            <person name="Nierman W.C."/>
        </authorList>
    </citation>
    <scope>NUCLEOTIDE SEQUENCE [LARGE SCALE GENOMIC DNA]</scope>
    <source>
        <strain evidence="3 4">DW4/3-1</strain>
    </source>
</reference>
<keyword evidence="3" id="KW-0326">Glycosidase</keyword>
<dbReference type="InterPro" id="IPR014718">
    <property type="entry name" value="GH-type_carb-bd"/>
</dbReference>
<accession>Q08TM1</accession>
<sequence length="732" mass="78922">MSSTFTMMGQRGPARAKRRPCRGLMLLAGLLLVGCASSKRSIAPGHPGAPALWTPANKAGFGTARSAASRVWYTLGSRGDLTEVYYPTLSTPSVRELRFVVSDGRTFAELESEATEHRVELADPRSLTFRQVNTARSGRYRLTKTYVTDPERHVVLIGVRFESLSGEPYSLHVVYDPSLSNDGMDDVGTSQEGALLASDGTSASALLAAPALTRTSSGYLGVSDGWSDLQDNFQQDWAYASAAPGNVVQTAQLEVDGRDRQQVTLALGFGTTPDEARVAARDSLASGFEQVAERYAAGWHGYLDGLPRAPASAQPWQVTYDVSLMVLAASEDKTYRGAYIASPSMPWVWGTGDLERPSGPYHLVWSRDLYQVATALLAAGDRPGAERALDHLFQVQQKPDGSFPQNAEVSGKPRWTSLQLDEVALPIVLAWQLGRADAATYTGHIQKAADFLVANGPVSPQERWENQGGYSPGTIAAEIAGLICAADLARRNRDTASAVRYESTADSWQRQVDAWTLTSNGPLAPHPYYLRITKDGNPNAGTSYSLGDGGPAAVDQRHVVDTSFLELVRLGVKPANHPAIVQTLPVVDAQLQVQTPQGPLWHRYDFDGYGETREGGEWVISEPGTGQTLGRAWPLFAGERGEYALAAGQPADGYLATMAGSGSEGYMLPEQVWDGRPPTGQPGFVAGKGTFSATPLTWTHAQFIRLAWSIQVGYPIAQPTVVACRYTGICQR</sequence>
<dbReference type="GO" id="GO:0004339">
    <property type="term" value="F:glucan 1,4-alpha-glucosidase activity"/>
    <property type="evidence" value="ECO:0007669"/>
    <property type="project" value="UniProtKB-EC"/>
</dbReference>
<organism evidence="3 4">
    <name type="scientific">Stigmatella aurantiaca (strain DW4/3-1)</name>
    <dbReference type="NCBI Taxonomy" id="378806"/>
    <lineage>
        <taxon>Bacteria</taxon>
        <taxon>Pseudomonadati</taxon>
        <taxon>Myxococcota</taxon>
        <taxon>Myxococcia</taxon>
        <taxon>Myxococcales</taxon>
        <taxon>Cystobacterineae</taxon>
        <taxon>Archangiaceae</taxon>
        <taxon>Stigmatella</taxon>
    </lineage>
</organism>
<dbReference type="EMBL" id="AAMD01000143">
    <property type="protein sequence ID" value="EAU63838.1"/>
    <property type="molecule type" value="Genomic_DNA"/>
</dbReference>
<comment type="caution">
    <text evidence="3">The sequence shown here is derived from an EMBL/GenBank/DDBJ whole genome shotgun (WGS) entry which is preliminary data.</text>
</comment>
<evidence type="ECO:0000313" key="4">
    <source>
        <dbReference type="Proteomes" id="UP000032702"/>
    </source>
</evidence>
<keyword evidence="3" id="KW-0378">Hydrolase</keyword>
<protein>
    <submittedName>
        <fullName evidence="3">Glucoamylase</fullName>
        <ecNumber evidence="3">3.2.1.3</ecNumber>
    </submittedName>
</protein>
<dbReference type="Gene3D" id="2.70.98.10">
    <property type="match status" value="1"/>
</dbReference>
<dbReference type="Pfam" id="PF09137">
    <property type="entry name" value="Glucodextran_N"/>
    <property type="match status" value="1"/>
</dbReference>
<dbReference type="Gene3D" id="1.50.10.10">
    <property type="match status" value="1"/>
</dbReference>
<dbReference type="PATRIC" id="fig|378806.16.peg.2741"/>
<dbReference type="SUPFAM" id="SSF74650">
    <property type="entry name" value="Galactose mutarotase-like"/>
    <property type="match status" value="1"/>
</dbReference>
<dbReference type="InterPro" id="IPR011013">
    <property type="entry name" value="Gal_mutarotase_sf_dom"/>
</dbReference>
<dbReference type="PANTHER" id="PTHR31616:SF0">
    <property type="entry name" value="GLUCAN 1,4-ALPHA-GLUCOSIDASE"/>
    <property type="match status" value="1"/>
</dbReference>
<dbReference type="InterPro" id="IPR011613">
    <property type="entry name" value="GH15-like"/>
</dbReference>
<evidence type="ECO:0000313" key="3">
    <source>
        <dbReference type="EMBL" id="EAU63838.1"/>
    </source>
</evidence>
<name>Q08TM1_STIAD</name>
<dbReference type="GO" id="GO:0005975">
    <property type="term" value="P:carbohydrate metabolic process"/>
    <property type="evidence" value="ECO:0007669"/>
    <property type="project" value="InterPro"/>
</dbReference>
<dbReference type="Proteomes" id="UP000032702">
    <property type="component" value="Unassembled WGS sequence"/>
</dbReference>
<dbReference type="CDD" id="cd07430">
    <property type="entry name" value="GH15_N"/>
    <property type="match status" value="1"/>
</dbReference>
<proteinExistence type="predicted"/>
<dbReference type="EC" id="3.2.1.3" evidence="3"/>
<dbReference type="GO" id="GO:0030246">
    <property type="term" value="F:carbohydrate binding"/>
    <property type="evidence" value="ECO:0007669"/>
    <property type="project" value="InterPro"/>
</dbReference>
<feature type="domain" description="Glucodextranase N-terminal" evidence="2">
    <location>
        <begin position="43"/>
        <end position="303"/>
    </location>
</feature>
<dbReference type="InterPro" id="IPR015220">
    <property type="entry name" value="Glucodextranase_N"/>
</dbReference>
<dbReference type="SUPFAM" id="SSF48208">
    <property type="entry name" value="Six-hairpin glycosidases"/>
    <property type="match status" value="1"/>
</dbReference>
<evidence type="ECO:0000259" key="1">
    <source>
        <dbReference type="Pfam" id="PF00723"/>
    </source>
</evidence>
<dbReference type="Pfam" id="PF00723">
    <property type="entry name" value="Glyco_hydro_15"/>
    <property type="match status" value="2"/>
</dbReference>
<feature type="domain" description="GH15-like" evidence="1">
    <location>
        <begin position="403"/>
        <end position="708"/>
    </location>
</feature>
<evidence type="ECO:0000259" key="2">
    <source>
        <dbReference type="Pfam" id="PF09137"/>
    </source>
</evidence>
<feature type="domain" description="GH15-like" evidence="1">
    <location>
        <begin position="325"/>
        <end position="389"/>
    </location>
</feature>
<dbReference type="PANTHER" id="PTHR31616">
    <property type="entry name" value="TREHALASE"/>
    <property type="match status" value="1"/>
</dbReference>
<dbReference type="InterPro" id="IPR008928">
    <property type="entry name" value="6-hairpin_glycosidase_sf"/>
</dbReference>
<gene>
    <name evidence="3" type="ORF">STIAU_7429</name>
</gene>
<dbReference type="RefSeq" id="WP_002617271.1">
    <property type="nucleotide sequence ID" value="NC_014623.1"/>
</dbReference>